<comment type="caution">
    <text evidence="1">The sequence shown here is derived from an EMBL/GenBank/DDBJ whole genome shotgun (WGS) entry which is preliminary data.</text>
</comment>
<accession>A0AAN9ELY7</accession>
<evidence type="ECO:0000313" key="1">
    <source>
        <dbReference type="EMBL" id="KAK7259722.1"/>
    </source>
</evidence>
<keyword evidence="2" id="KW-1185">Reference proteome</keyword>
<protein>
    <submittedName>
        <fullName evidence="1">Uncharacterized protein</fullName>
    </submittedName>
</protein>
<evidence type="ECO:0000313" key="2">
    <source>
        <dbReference type="Proteomes" id="UP001372338"/>
    </source>
</evidence>
<sequence length="104" mass="11803">MPDHHRCSVFPLLVFVQGPPYFVLIREAKRSSSSWSAFVHSISVLTTTSPCYDQGFKSAARALDVLNFTPLNNKAIRIMYSHRDPSIRKSGTANIFIKRFRTCP</sequence>
<proteinExistence type="predicted"/>
<reference evidence="1 2" key="1">
    <citation type="submission" date="2024-01" db="EMBL/GenBank/DDBJ databases">
        <title>The genomes of 5 underutilized Papilionoideae crops provide insights into root nodulation and disease resistanc.</title>
        <authorList>
            <person name="Yuan L."/>
        </authorList>
    </citation>
    <scope>NUCLEOTIDE SEQUENCE [LARGE SCALE GENOMIC DNA]</scope>
    <source>
        <strain evidence="1">ZHUSHIDOU_FW_LH</strain>
        <tissue evidence="1">Leaf</tissue>
    </source>
</reference>
<dbReference type="EMBL" id="JAYWIO010000005">
    <property type="protein sequence ID" value="KAK7259722.1"/>
    <property type="molecule type" value="Genomic_DNA"/>
</dbReference>
<gene>
    <name evidence="1" type="ORF">RIF29_25335</name>
</gene>
<dbReference type="Proteomes" id="UP001372338">
    <property type="component" value="Unassembled WGS sequence"/>
</dbReference>
<name>A0AAN9ELY7_CROPI</name>
<organism evidence="1 2">
    <name type="scientific">Crotalaria pallida</name>
    <name type="common">Smooth rattlebox</name>
    <name type="synonym">Crotalaria striata</name>
    <dbReference type="NCBI Taxonomy" id="3830"/>
    <lineage>
        <taxon>Eukaryota</taxon>
        <taxon>Viridiplantae</taxon>
        <taxon>Streptophyta</taxon>
        <taxon>Embryophyta</taxon>
        <taxon>Tracheophyta</taxon>
        <taxon>Spermatophyta</taxon>
        <taxon>Magnoliopsida</taxon>
        <taxon>eudicotyledons</taxon>
        <taxon>Gunneridae</taxon>
        <taxon>Pentapetalae</taxon>
        <taxon>rosids</taxon>
        <taxon>fabids</taxon>
        <taxon>Fabales</taxon>
        <taxon>Fabaceae</taxon>
        <taxon>Papilionoideae</taxon>
        <taxon>50 kb inversion clade</taxon>
        <taxon>genistoids sensu lato</taxon>
        <taxon>core genistoids</taxon>
        <taxon>Crotalarieae</taxon>
        <taxon>Crotalaria</taxon>
    </lineage>
</organism>
<dbReference type="AlphaFoldDB" id="A0AAN9ELY7"/>